<name>A0A0C2GAR8_9BILA</name>
<dbReference type="Proteomes" id="UP000054047">
    <property type="component" value="Unassembled WGS sequence"/>
</dbReference>
<reference evidence="1 2" key="1">
    <citation type="submission" date="2013-12" db="EMBL/GenBank/DDBJ databases">
        <title>Draft genome of the parsitic nematode Ancylostoma duodenale.</title>
        <authorList>
            <person name="Mitreva M."/>
        </authorList>
    </citation>
    <scope>NUCLEOTIDE SEQUENCE [LARGE SCALE GENOMIC DNA]</scope>
    <source>
        <strain evidence="1 2">Zhejiang</strain>
    </source>
</reference>
<dbReference type="EMBL" id="KN733540">
    <property type="protein sequence ID" value="KIH58085.1"/>
    <property type="molecule type" value="Genomic_DNA"/>
</dbReference>
<protein>
    <submittedName>
        <fullName evidence="1">Uncharacterized protein</fullName>
    </submittedName>
</protein>
<evidence type="ECO:0000313" key="2">
    <source>
        <dbReference type="Proteomes" id="UP000054047"/>
    </source>
</evidence>
<sequence length="83" mass="9538">MERGASQSSPNNLVSRILQVALGLFVTTSDLPPYPANHEYLSYDCSFDSDCRYQLEFEKQIHGQTAYFQMGLGRWHYGSLEDR</sequence>
<evidence type="ECO:0000313" key="1">
    <source>
        <dbReference type="EMBL" id="KIH58085.1"/>
    </source>
</evidence>
<dbReference type="AlphaFoldDB" id="A0A0C2GAR8"/>
<accession>A0A0C2GAR8</accession>
<dbReference type="OrthoDB" id="5822873at2759"/>
<organism evidence="1 2">
    <name type="scientific">Ancylostoma duodenale</name>
    <dbReference type="NCBI Taxonomy" id="51022"/>
    <lineage>
        <taxon>Eukaryota</taxon>
        <taxon>Metazoa</taxon>
        <taxon>Ecdysozoa</taxon>
        <taxon>Nematoda</taxon>
        <taxon>Chromadorea</taxon>
        <taxon>Rhabditida</taxon>
        <taxon>Rhabditina</taxon>
        <taxon>Rhabditomorpha</taxon>
        <taxon>Strongyloidea</taxon>
        <taxon>Ancylostomatidae</taxon>
        <taxon>Ancylostomatinae</taxon>
        <taxon>Ancylostoma</taxon>
    </lineage>
</organism>
<proteinExistence type="predicted"/>
<gene>
    <name evidence="1" type="ORF">ANCDUO_11713</name>
</gene>
<keyword evidence="2" id="KW-1185">Reference proteome</keyword>